<comment type="similarity">
    <text evidence="2">Belongs to the agmatine deiminase family.</text>
</comment>
<dbReference type="PANTHER" id="PTHR31377:SF0">
    <property type="entry name" value="AGMATINE DEIMINASE-RELATED"/>
    <property type="match status" value="1"/>
</dbReference>
<reference evidence="3" key="1">
    <citation type="submission" date="2022-10" db="EMBL/GenBank/DDBJ databases">
        <title>The complete genomes of actinobacterial strains from the NBC collection.</title>
        <authorList>
            <person name="Joergensen T.S."/>
            <person name="Alvarez Arevalo M."/>
            <person name="Sterndorff E.B."/>
            <person name="Faurdal D."/>
            <person name="Vuksanovic O."/>
            <person name="Mourched A.-S."/>
            <person name="Charusanti P."/>
            <person name="Shaw S."/>
            <person name="Blin K."/>
            <person name="Weber T."/>
        </authorList>
    </citation>
    <scope>NUCLEOTIDE SEQUENCE</scope>
    <source>
        <strain evidence="3">NBC_00189</strain>
    </source>
</reference>
<feature type="active site" description="Amidino-cysteine intermediate" evidence="2">
    <location>
        <position position="348"/>
    </location>
</feature>
<dbReference type="SUPFAM" id="SSF55909">
    <property type="entry name" value="Pentein"/>
    <property type="match status" value="1"/>
</dbReference>
<dbReference type="InterPro" id="IPR017754">
    <property type="entry name" value="Agmatine_deiminase"/>
</dbReference>
<name>A0ABZ1JCT5_9ACTN</name>
<dbReference type="InterPro" id="IPR007466">
    <property type="entry name" value="Peptidyl-Arg-deiminase_porph"/>
</dbReference>
<protein>
    <recommendedName>
        <fullName evidence="2">Putative agmatine deiminase</fullName>
        <ecNumber evidence="2">3.5.3.12</ecNumber>
    </recommendedName>
    <alternativeName>
        <fullName evidence="2">Agmatine iminohydrolase</fullName>
    </alternativeName>
</protein>
<accession>A0ABZ1JCT5</accession>
<evidence type="ECO:0000256" key="1">
    <source>
        <dbReference type="ARBA" id="ARBA00022801"/>
    </source>
</evidence>
<dbReference type="EC" id="3.5.3.12" evidence="2"/>
<dbReference type="HAMAP" id="MF_01841">
    <property type="entry name" value="Agmatine_deimin"/>
    <property type="match status" value="1"/>
</dbReference>
<proteinExistence type="inferred from homology"/>
<dbReference type="EMBL" id="CP108133">
    <property type="protein sequence ID" value="WTP49340.1"/>
    <property type="molecule type" value="Genomic_DNA"/>
</dbReference>
<keyword evidence="1 2" id="KW-0378">Hydrolase</keyword>
<dbReference type="Gene3D" id="3.75.10.10">
    <property type="entry name" value="L-arginine/glycine Amidinotransferase, Chain A"/>
    <property type="match status" value="1"/>
</dbReference>
<sequence>MTTAAADGFHMPAEWAPHERTWMAWPGPNPTFDDPGDLAEACAAWAAVARAVRRFEPVTVMCGPGRSAEARALLGPGIDTVEHDLDDAWMRDIGPTFLTGPNGELAAVDWTFNGWGAQAWARWEHDATIGAYVADLAGARTYASRLVNEGGAIHVDGEGTVLLTETVQLGPERNPGWTREEVEAEIHGMLGTRKAIWLPRGLTGDYPAPPAEGNSAAPDSFGTLGHVDIVAAFARPGVVVAHSQPDPAHPDHEVTKEIIGLLGAATDAHGRPIEVVEVPAPTVLEADGHWADYSYINHYLCNGGVVLCGFDDPRDESAAGIFRRLFPERTVTLVDARAIFAGGGGIHCVTQQQPRARGRRTGSGRTYG</sequence>
<dbReference type="RefSeq" id="WP_328937572.1">
    <property type="nucleotide sequence ID" value="NZ_CP108133.1"/>
</dbReference>
<dbReference type="Pfam" id="PF04371">
    <property type="entry name" value="PAD_porph"/>
    <property type="match status" value="1"/>
</dbReference>
<evidence type="ECO:0000313" key="3">
    <source>
        <dbReference type="EMBL" id="WTP49340.1"/>
    </source>
</evidence>
<evidence type="ECO:0000313" key="4">
    <source>
        <dbReference type="Proteomes" id="UP001432166"/>
    </source>
</evidence>
<dbReference type="PANTHER" id="PTHR31377">
    <property type="entry name" value="AGMATINE DEIMINASE-RELATED"/>
    <property type="match status" value="1"/>
</dbReference>
<comment type="catalytic activity">
    <reaction evidence="2">
        <text>agmatine + H2O = N-carbamoylputrescine + NH4(+)</text>
        <dbReference type="Rhea" id="RHEA:18037"/>
        <dbReference type="ChEBI" id="CHEBI:15377"/>
        <dbReference type="ChEBI" id="CHEBI:28938"/>
        <dbReference type="ChEBI" id="CHEBI:58145"/>
        <dbReference type="ChEBI" id="CHEBI:58318"/>
        <dbReference type="EC" id="3.5.3.12"/>
    </reaction>
</comment>
<gene>
    <name evidence="2" type="primary">aguA</name>
    <name evidence="3" type="ORF">OG288_14130</name>
</gene>
<dbReference type="Proteomes" id="UP001432166">
    <property type="component" value="Chromosome"/>
</dbReference>
<evidence type="ECO:0000256" key="2">
    <source>
        <dbReference type="HAMAP-Rule" id="MF_01841"/>
    </source>
</evidence>
<organism evidence="3 4">
    <name type="scientific">Streptomyces tauricus</name>
    <dbReference type="NCBI Taxonomy" id="68274"/>
    <lineage>
        <taxon>Bacteria</taxon>
        <taxon>Bacillati</taxon>
        <taxon>Actinomycetota</taxon>
        <taxon>Actinomycetes</taxon>
        <taxon>Kitasatosporales</taxon>
        <taxon>Streptomycetaceae</taxon>
        <taxon>Streptomyces</taxon>
        <taxon>Streptomyces aurantiacus group</taxon>
    </lineage>
</organism>
<keyword evidence="4" id="KW-1185">Reference proteome</keyword>